<organism evidence="9 10">
    <name type="scientific">Wickerhamomyces pijperi</name>
    <name type="common">Yeast</name>
    <name type="synonym">Pichia pijperi</name>
    <dbReference type="NCBI Taxonomy" id="599730"/>
    <lineage>
        <taxon>Eukaryota</taxon>
        <taxon>Fungi</taxon>
        <taxon>Dikarya</taxon>
        <taxon>Ascomycota</taxon>
        <taxon>Saccharomycotina</taxon>
        <taxon>Saccharomycetes</taxon>
        <taxon>Phaffomycetales</taxon>
        <taxon>Wickerhamomycetaceae</taxon>
        <taxon>Wickerhamomyces</taxon>
    </lineage>
</organism>
<dbReference type="GO" id="GO:0003918">
    <property type="term" value="F:DNA topoisomerase type II (double strand cut, ATP-hydrolyzing) activity"/>
    <property type="evidence" value="ECO:0007669"/>
    <property type="project" value="UniProtKB-EC"/>
</dbReference>
<sequence length="80" mass="8545">LEKAKGHNVDVPVKSEPAEDGAINPLPAPDPLPTIVHQVIDDRWEIAFSISDGNFNQVSFVNSIATTSGGTHVELVTNLL</sequence>
<feature type="non-terminal residue" evidence="9">
    <location>
        <position position="1"/>
    </location>
</feature>
<evidence type="ECO:0000256" key="5">
    <source>
        <dbReference type="ARBA" id="ARBA00023125"/>
    </source>
</evidence>
<comment type="catalytic activity">
    <reaction evidence="1">
        <text>ATP-dependent breakage, passage and rejoining of double-stranded DNA.</text>
        <dbReference type="EC" id="5.6.2.2"/>
    </reaction>
</comment>
<proteinExistence type="predicted"/>
<dbReference type="GO" id="GO:0000819">
    <property type="term" value="P:sister chromatid segregation"/>
    <property type="evidence" value="ECO:0007669"/>
    <property type="project" value="TreeGrafter"/>
</dbReference>
<reference evidence="9" key="2">
    <citation type="submission" date="2021-01" db="EMBL/GenBank/DDBJ databases">
        <authorList>
            <person name="Schikora-Tamarit M.A."/>
        </authorList>
    </citation>
    <scope>NUCLEOTIDE SEQUENCE</scope>
    <source>
        <strain evidence="9">CBS2887</strain>
    </source>
</reference>
<dbReference type="Pfam" id="PF00204">
    <property type="entry name" value="DNA_gyraseB"/>
    <property type="match status" value="1"/>
</dbReference>
<dbReference type="PANTHER" id="PTHR10169:SF38">
    <property type="entry name" value="DNA TOPOISOMERASE 2"/>
    <property type="match status" value="1"/>
</dbReference>
<dbReference type="GO" id="GO:0005634">
    <property type="term" value="C:nucleus"/>
    <property type="evidence" value="ECO:0007669"/>
    <property type="project" value="TreeGrafter"/>
</dbReference>
<feature type="non-terminal residue" evidence="9">
    <location>
        <position position="80"/>
    </location>
</feature>
<evidence type="ECO:0000256" key="1">
    <source>
        <dbReference type="ARBA" id="ARBA00000185"/>
    </source>
</evidence>
<evidence type="ECO:0000256" key="6">
    <source>
        <dbReference type="ARBA" id="ARBA00023235"/>
    </source>
</evidence>
<dbReference type="Proteomes" id="UP000774326">
    <property type="component" value="Unassembled WGS sequence"/>
</dbReference>
<feature type="domain" description="DNA topoisomerase type IIA subunit B" evidence="8">
    <location>
        <begin position="38"/>
        <end position="77"/>
    </location>
</feature>
<dbReference type="SUPFAM" id="SSF54211">
    <property type="entry name" value="Ribosomal protein S5 domain 2-like"/>
    <property type="match status" value="1"/>
</dbReference>
<dbReference type="InterPro" id="IPR050634">
    <property type="entry name" value="DNA_Topoisomerase_II"/>
</dbReference>
<evidence type="ECO:0000256" key="2">
    <source>
        <dbReference type="ARBA" id="ARBA00001946"/>
    </source>
</evidence>
<dbReference type="GO" id="GO:0005524">
    <property type="term" value="F:ATP binding"/>
    <property type="evidence" value="ECO:0007669"/>
    <property type="project" value="InterPro"/>
</dbReference>
<dbReference type="EC" id="5.6.2.2" evidence="3"/>
<dbReference type="AlphaFoldDB" id="A0A9P8PRW2"/>
<keyword evidence="5" id="KW-0238">DNA-binding</keyword>
<keyword evidence="6" id="KW-0413">Isomerase</keyword>
<comment type="cofactor">
    <cofactor evidence="2">
        <name>Mg(2+)</name>
        <dbReference type="ChEBI" id="CHEBI:18420"/>
    </cofactor>
</comment>
<evidence type="ECO:0000259" key="8">
    <source>
        <dbReference type="Pfam" id="PF00204"/>
    </source>
</evidence>
<dbReference type="PANTHER" id="PTHR10169">
    <property type="entry name" value="DNA TOPOISOMERASE/GYRASE"/>
    <property type="match status" value="1"/>
</dbReference>
<evidence type="ECO:0000313" key="9">
    <source>
        <dbReference type="EMBL" id="KAH3676467.1"/>
    </source>
</evidence>
<comment type="caution">
    <text evidence="9">The sequence shown here is derived from an EMBL/GenBank/DDBJ whole genome shotgun (WGS) entry which is preliminary data.</text>
</comment>
<feature type="region of interest" description="Disordered" evidence="7">
    <location>
        <begin position="1"/>
        <end position="29"/>
    </location>
</feature>
<keyword evidence="4" id="KW-0799">Topoisomerase</keyword>
<dbReference type="EMBL" id="JAEUBG010005268">
    <property type="protein sequence ID" value="KAH3676467.1"/>
    <property type="molecule type" value="Genomic_DNA"/>
</dbReference>
<gene>
    <name evidence="9" type="ORF">WICPIJ_009104</name>
</gene>
<protein>
    <recommendedName>
        <fullName evidence="3">DNA topoisomerase (ATP-hydrolyzing)</fullName>
        <ecNumber evidence="3">5.6.2.2</ecNumber>
    </recommendedName>
</protein>
<dbReference type="GO" id="GO:0000712">
    <property type="term" value="P:resolution of meiotic recombination intermediates"/>
    <property type="evidence" value="ECO:0007669"/>
    <property type="project" value="TreeGrafter"/>
</dbReference>
<dbReference type="GO" id="GO:0003677">
    <property type="term" value="F:DNA binding"/>
    <property type="evidence" value="ECO:0007669"/>
    <property type="project" value="UniProtKB-KW"/>
</dbReference>
<dbReference type="InterPro" id="IPR014721">
    <property type="entry name" value="Ribsml_uS5_D2-typ_fold_subgr"/>
</dbReference>
<evidence type="ECO:0000256" key="4">
    <source>
        <dbReference type="ARBA" id="ARBA00023029"/>
    </source>
</evidence>
<reference evidence="9" key="1">
    <citation type="journal article" date="2021" name="Open Biol.">
        <title>Shared evolutionary footprints suggest mitochondrial oxidative damage underlies multiple complex I losses in fungi.</title>
        <authorList>
            <person name="Schikora-Tamarit M.A."/>
            <person name="Marcet-Houben M."/>
            <person name="Nosek J."/>
            <person name="Gabaldon T."/>
        </authorList>
    </citation>
    <scope>NUCLEOTIDE SEQUENCE</scope>
    <source>
        <strain evidence="9">CBS2887</strain>
    </source>
</reference>
<dbReference type="InterPro" id="IPR020568">
    <property type="entry name" value="Ribosomal_Su5_D2-typ_SF"/>
</dbReference>
<accession>A0A9P8PRW2</accession>
<evidence type="ECO:0000256" key="3">
    <source>
        <dbReference type="ARBA" id="ARBA00012895"/>
    </source>
</evidence>
<dbReference type="GO" id="GO:0006265">
    <property type="term" value="P:DNA topological change"/>
    <property type="evidence" value="ECO:0007669"/>
    <property type="project" value="InterPro"/>
</dbReference>
<dbReference type="Gene3D" id="3.30.230.10">
    <property type="match status" value="1"/>
</dbReference>
<dbReference type="OrthoDB" id="5598331at2759"/>
<evidence type="ECO:0000256" key="7">
    <source>
        <dbReference type="SAM" id="MobiDB-lite"/>
    </source>
</evidence>
<evidence type="ECO:0000313" key="10">
    <source>
        <dbReference type="Proteomes" id="UP000774326"/>
    </source>
</evidence>
<name>A0A9P8PRW2_WICPI</name>
<dbReference type="InterPro" id="IPR013506">
    <property type="entry name" value="Topo_IIA_bsu_dom2"/>
</dbReference>
<keyword evidence="10" id="KW-1185">Reference proteome</keyword>